<sequence length="348" mass="35089">MPARSQRALAVVSGLAIGWLAFCLLVWGYGASPRAMAGLLFEGTWGSSGGIGQVLFKATPLLFTAVAVDVALRAGLFNIGADGQVAVASLAAGVVGSRLPAGTPAALALPATMMAAMAAGGMWAAVPAILKGRHGAHEVISTIMMNRIADGVVGFALGAGGLALAGSVRTAEIVPGARIPRLETWFPAFRGSAVSLSVLLAVITALVVTQSYRRTRFGRELVLIGQGARAMEAAKVPVARRFEQAFVLSGAIAGLASLGTVLGYKGYFEEGLGAGAGFGGLAVALLGRGHALGLIAAALLFGTLEQGGLAVNEFVPKELMDVVAGIVVAAVAVEDLRASRTRSAGAST</sequence>
<reference evidence="7 8" key="1">
    <citation type="submission" date="2015-08" db="EMBL/GenBank/DDBJ databases">
        <authorList>
            <person name="Babu N.S."/>
            <person name="Beckwith C.J."/>
            <person name="Beseler K.G."/>
            <person name="Brison A."/>
            <person name="Carone J.V."/>
            <person name="Caskin T.P."/>
            <person name="Diamond M."/>
            <person name="Durham M.E."/>
            <person name="Foxe J.M."/>
            <person name="Go M."/>
            <person name="Henderson B.A."/>
            <person name="Jones I.B."/>
            <person name="McGettigan J.A."/>
            <person name="Micheletti S.J."/>
            <person name="Nasrallah M.E."/>
            <person name="Ortiz D."/>
            <person name="Piller C.R."/>
            <person name="Privatt S.R."/>
            <person name="Schneider S.L."/>
            <person name="Sharp S."/>
            <person name="Smith T.C."/>
            <person name="Stanton J.D."/>
            <person name="Ullery H.E."/>
            <person name="Wilson R.J."/>
            <person name="Serrano M.G."/>
            <person name="Buck G."/>
            <person name="Lee V."/>
            <person name="Wang Y."/>
            <person name="Carvalho R."/>
            <person name="Voegtly L."/>
            <person name="Shi R."/>
            <person name="Duckworth R."/>
            <person name="Johnson A."/>
            <person name="Loviza R."/>
            <person name="Walstead R."/>
            <person name="Shah Z."/>
            <person name="Kiflezghi M."/>
            <person name="Wade K."/>
            <person name="Ball S.L."/>
            <person name="Bradley K.W."/>
            <person name="Asai D.J."/>
            <person name="Bowman C.A."/>
            <person name="Russell D.A."/>
            <person name="Pope W.H."/>
            <person name="Jacobs-Sera D."/>
            <person name="Hendrix R.W."/>
            <person name="Hatfull G.F."/>
        </authorList>
    </citation>
    <scope>NUCLEOTIDE SEQUENCE [LARGE SCALE GENOMIC DNA]</scope>
    <source>
        <strain evidence="7 8">DSM 27648</strain>
    </source>
</reference>
<evidence type="ECO:0000256" key="4">
    <source>
        <dbReference type="ARBA" id="ARBA00022989"/>
    </source>
</evidence>
<dbReference type="AlphaFoldDB" id="A0A0K1Q8T7"/>
<dbReference type="Pfam" id="PF02653">
    <property type="entry name" value="BPD_transp_2"/>
    <property type="match status" value="1"/>
</dbReference>
<feature type="transmembrane region" description="Helical" evidence="6">
    <location>
        <begin position="151"/>
        <end position="168"/>
    </location>
</feature>
<dbReference type="EMBL" id="CP012333">
    <property type="protein sequence ID" value="AKV02148.1"/>
    <property type="molecule type" value="Genomic_DNA"/>
</dbReference>
<proteinExistence type="predicted"/>
<dbReference type="PANTHER" id="PTHR47089">
    <property type="entry name" value="ABC TRANSPORTER, PERMEASE PROTEIN"/>
    <property type="match status" value="1"/>
</dbReference>
<dbReference type="KEGG" id="llu:AKJ09_08811"/>
<dbReference type="GO" id="GO:0005886">
    <property type="term" value="C:plasma membrane"/>
    <property type="evidence" value="ECO:0007669"/>
    <property type="project" value="UniProtKB-SubCell"/>
</dbReference>
<feature type="transmembrane region" description="Helical" evidence="6">
    <location>
        <begin position="276"/>
        <end position="301"/>
    </location>
</feature>
<evidence type="ECO:0000256" key="1">
    <source>
        <dbReference type="ARBA" id="ARBA00004651"/>
    </source>
</evidence>
<feature type="transmembrane region" description="Helical" evidence="6">
    <location>
        <begin position="188"/>
        <end position="209"/>
    </location>
</feature>
<evidence type="ECO:0000256" key="3">
    <source>
        <dbReference type="ARBA" id="ARBA00022692"/>
    </source>
</evidence>
<evidence type="ECO:0000256" key="6">
    <source>
        <dbReference type="SAM" id="Phobius"/>
    </source>
</evidence>
<dbReference type="Proteomes" id="UP000064967">
    <property type="component" value="Chromosome"/>
</dbReference>
<dbReference type="PANTHER" id="PTHR47089:SF1">
    <property type="entry name" value="GUANOSINE ABC TRANSPORTER PERMEASE PROTEIN NUPP"/>
    <property type="match status" value="1"/>
</dbReference>
<accession>A0A0K1Q8T7</accession>
<protein>
    <submittedName>
        <fullName evidence="7">Nucleoside ABC transporter, permease protein 1</fullName>
    </submittedName>
</protein>
<evidence type="ECO:0000313" key="8">
    <source>
        <dbReference type="Proteomes" id="UP000064967"/>
    </source>
</evidence>
<keyword evidence="5 6" id="KW-0472">Membrane</keyword>
<organism evidence="7 8">
    <name type="scientific">Labilithrix luteola</name>
    <dbReference type="NCBI Taxonomy" id="1391654"/>
    <lineage>
        <taxon>Bacteria</taxon>
        <taxon>Pseudomonadati</taxon>
        <taxon>Myxococcota</taxon>
        <taxon>Polyangia</taxon>
        <taxon>Polyangiales</taxon>
        <taxon>Labilitrichaceae</taxon>
        <taxon>Labilithrix</taxon>
    </lineage>
</organism>
<feature type="transmembrane region" description="Helical" evidence="6">
    <location>
        <begin position="245"/>
        <end position="264"/>
    </location>
</feature>
<keyword evidence="4 6" id="KW-1133">Transmembrane helix</keyword>
<evidence type="ECO:0000313" key="7">
    <source>
        <dbReference type="EMBL" id="AKV02148.1"/>
    </source>
</evidence>
<gene>
    <name evidence="7" type="ORF">AKJ09_08811</name>
</gene>
<dbReference type="OrthoDB" id="9809785at2"/>
<feature type="transmembrane region" description="Helical" evidence="6">
    <location>
        <begin position="107"/>
        <end position="130"/>
    </location>
</feature>
<keyword evidence="3 6" id="KW-0812">Transmembrane</keyword>
<dbReference type="STRING" id="1391654.AKJ09_08811"/>
<dbReference type="InterPro" id="IPR001851">
    <property type="entry name" value="ABC_transp_permease"/>
</dbReference>
<dbReference type="RefSeq" id="WP_146653107.1">
    <property type="nucleotide sequence ID" value="NZ_CP012333.1"/>
</dbReference>
<keyword evidence="8" id="KW-1185">Reference proteome</keyword>
<comment type="subcellular location">
    <subcellularLocation>
        <location evidence="1">Cell membrane</location>
        <topology evidence="1">Multi-pass membrane protein</topology>
    </subcellularLocation>
</comment>
<name>A0A0K1Q8T7_9BACT</name>
<keyword evidence="2" id="KW-1003">Cell membrane</keyword>
<dbReference type="GO" id="GO:0022857">
    <property type="term" value="F:transmembrane transporter activity"/>
    <property type="evidence" value="ECO:0007669"/>
    <property type="project" value="InterPro"/>
</dbReference>
<evidence type="ECO:0000256" key="2">
    <source>
        <dbReference type="ARBA" id="ARBA00022475"/>
    </source>
</evidence>
<dbReference type="CDD" id="cd06580">
    <property type="entry name" value="TM_PBP1_transp_TpRbsC_like"/>
    <property type="match status" value="1"/>
</dbReference>
<evidence type="ECO:0000256" key="5">
    <source>
        <dbReference type="ARBA" id="ARBA00023136"/>
    </source>
</evidence>